<dbReference type="Proteomes" id="UP001324427">
    <property type="component" value="Unassembled WGS sequence"/>
</dbReference>
<sequence length="403" mass="43494">MASKDALIARIFNHTYHQELQQAFPNGRSVTNIKDDCRAAAGHLQGRSKMWKVITARPHAAEQQQREQAVMGLLRATIQSLGLGQQVMEVGTQSGGAVAGGQVQTPATTNATVSPPLAGSSTRPFAEAPTDVSEANKGSTPSVSDNSKAVASGTATPQNTNSALSGSSGDSRKRSFPNAFSGEMADGQGAQSIDTTPAANNSNSTSPNTSSAELTSGQDGIRSNEGPPVNRESADHSTQLQMLHYSNFFWNRLQAHAPTTTLIDPDSALYKLGGKVYRARRDDGAEEDIMLCNRDMCDRCRDHSQSASARDAAAIDAARVCGQPFIHTYDSLMPTHRQYRVFTPKGNPRYSSRYPQVLWRTVVCLRMQDGEKRVMDAVMCDADSCPKCLPFRVGESMVLHVDE</sequence>
<feature type="compositionally biased region" description="Polar residues" evidence="1">
    <location>
        <begin position="106"/>
        <end position="123"/>
    </location>
</feature>
<feature type="region of interest" description="Disordered" evidence="1">
    <location>
        <begin position="96"/>
        <end position="236"/>
    </location>
</feature>
<dbReference type="AlphaFoldDB" id="A0AAV9JG42"/>
<proteinExistence type="predicted"/>
<keyword evidence="3" id="KW-1185">Reference proteome</keyword>
<gene>
    <name evidence="2" type="ORF">LTR36_004877</name>
</gene>
<name>A0AAV9JG42_9PEZI</name>
<dbReference type="EMBL" id="JAVFHQ010000029">
    <property type="protein sequence ID" value="KAK4543844.1"/>
    <property type="molecule type" value="Genomic_DNA"/>
</dbReference>
<protein>
    <submittedName>
        <fullName evidence="2">Uncharacterized protein</fullName>
    </submittedName>
</protein>
<evidence type="ECO:0000313" key="2">
    <source>
        <dbReference type="EMBL" id="KAK4543844.1"/>
    </source>
</evidence>
<feature type="compositionally biased region" description="Polar residues" evidence="1">
    <location>
        <begin position="136"/>
        <end position="169"/>
    </location>
</feature>
<reference evidence="2 3" key="1">
    <citation type="submission" date="2021-11" db="EMBL/GenBank/DDBJ databases">
        <title>Black yeast isolated from Biological Soil Crust.</title>
        <authorList>
            <person name="Kurbessoian T."/>
        </authorList>
    </citation>
    <scope>NUCLEOTIDE SEQUENCE [LARGE SCALE GENOMIC DNA]</scope>
    <source>
        <strain evidence="2 3">CCFEE 5522</strain>
    </source>
</reference>
<accession>A0AAV9JG42</accession>
<feature type="compositionally biased region" description="Low complexity" evidence="1">
    <location>
        <begin position="195"/>
        <end position="212"/>
    </location>
</feature>
<evidence type="ECO:0000256" key="1">
    <source>
        <dbReference type="SAM" id="MobiDB-lite"/>
    </source>
</evidence>
<evidence type="ECO:0000313" key="3">
    <source>
        <dbReference type="Proteomes" id="UP001324427"/>
    </source>
</evidence>
<organism evidence="2 3">
    <name type="scientific">Oleoguttula mirabilis</name>
    <dbReference type="NCBI Taxonomy" id="1507867"/>
    <lineage>
        <taxon>Eukaryota</taxon>
        <taxon>Fungi</taxon>
        <taxon>Dikarya</taxon>
        <taxon>Ascomycota</taxon>
        <taxon>Pezizomycotina</taxon>
        <taxon>Dothideomycetes</taxon>
        <taxon>Dothideomycetidae</taxon>
        <taxon>Mycosphaerellales</taxon>
        <taxon>Teratosphaeriaceae</taxon>
        <taxon>Oleoguttula</taxon>
    </lineage>
</organism>
<comment type="caution">
    <text evidence="2">The sequence shown here is derived from an EMBL/GenBank/DDBJ whole genome shotgun (WGS) entry which is preliminary data.</text>
</comment>